<dbReference type="AlphaFoldDB" id="A0A2V3A0H6"/>
<keyword evidence="1 2" id="KW-0732">Signal</keyword>
<dbReference type="Gene3D" id="3.90.780.10">
    <property type="entry name" value="5'-Nucleotidase, C-terminal domain"/>
    <property type="match status" value="1"/>
</dbReference>
<dbReference type="OrthoDB" id="9801679at2"/>
<dbReference type="InterPro" id="IPR008334">
    <property type="entry name" value="5'-Nucleotdase_C"/>
</dbReference>
<dbReference type="SUPFAM" id="SSF56300">
    <property type="entry name" value="Metallo-dependent phosphatases"/>
    <property type="match status" value="1"/>
</dbReference>
<sequence length="694" mass="75131">MVSVKKSFLVLFSAILILASLAGIQPATAAETGTKTITILHTNDSHAKVKPDDGGMGFAKLATLIKELQQENANTLLLDAGDTLHGTPFATVEKGESITQILNKLGYDAMAAGNHDFNYGYQQLLALQKMMDFPVLSANVRNKNDDSLLLQPYKVEEVDGIKIGIFGLSTPETHYKTNPKNVEGLEFTDPVEEAKAMVKILKETEKVDMVVALTHLGIDESSTDTSIRVAEGAPGIDLIVDGHSHSVLVEGQKAGESTLIVSAGEHTKNLGVVELTFDGSMLVNKEARLITKEDASGTQEDADVKALIDEVSEAQDKILSEKIGTTKTLLDGVREHVRAGETNLGNLLTDAMLEASNADAAITNGGGIRASIEAGDITKKNVIDVLPFGNFLVTKKFTGAEIKAALEHGTGDFPNVKGAFPHVSGMTFEIDLNAEKGKRVKNLQIAGNPVDLEKVYVVATNDFMAVGGDGYTMFEKGPLVNEYGALDEVLIEYIKANSPIDAKKEGRIATYLPFKDVPAYSWSRQYIADLYYKNLVKGTSETTFAPKAELTRSQFASLLVRALDLKATKDAPFTDIANLPEETKQEIAAAYEFGLVKGVSDTIFNPKHPITRAEMTIMLERAYELQTEAAYEPKAKAPFTDITKLTEEAQEAIAAAYELGYVEGYGKDLFQPKGHATRQEAAKVISVFLDSIEQ</sequence>
<dbReference type="Pfam" id="PF02872">
    <property type="entry name" value="5_nucleotid_C"/>
    <property type="match status" value="1"/>
</dbReference>
<keyword evidence="2" id="KW-0378">Hydrolase</keyword>
<accession>A0A2V3A0H6</accession>
<dbReference type="Pfam" id="PF00395">
    <property type="entry name" value="SLH"/>
    <property type="match status" value="3"/>
</dbReference>
<name>A0A2V3A0H6_9BACI</name>
<keyword evidence="2" id="KW-0547">Nucleotide-binding</keyword>
<proteinExistence type="inferred from homology"/>
<protein>
    <submittedName>
        <fullName evidence="4">2',3'-cyclic-nucleotide 2'-phosphodiesterase (5'-nucleotidase family)</fullName>
    </submittedName>
</protein>
<feature type="domain" description="SLH" evidence="3">
    <location>
        <begin position="636"/>
        <end position="694"/>
    </location>
</feature>
<dbReference type="SUPFAM" id="SSF55816">
    <property type="entry name" value="5'-nucleotidase (syn. UDP-sugar hydrolase), C-terminal domain"/>
    <property type="match status" value="1"/>
</dbReference>
<feature type="chain" id="PRO_5015798241" evidence="2">
    <location>
        <begin position="30"/>
        <end position="694"/>
    </location>
</feature>
<dbReference type="InterPro" id="IPR029052">
    <property type="entry name" value="Metallo-depent_PP-like"/>
</dbReference>
<evidence type="ECO:0000256" key="1">
    <source>
        <dbReference type="ARBA" id="ARBA00022729"/>
    </source>
</evidence>
<comment type="similarity">
    <text evidence="2">Belongs to the 5'-nucleotidase family.</text>
</comment>
<dbReference type="PANTHER" id="PTHR11575">
    <property type="entry name" value="5'-NUCLEOTIDASE-RELATED"/>
    <property type="match status" value="1"/>
</dbReference>
<dbReference type="GO" id="GO:0016788">
    <property type="term" value="F:hydrolase activity, acting on ester bonds"/>
    <property type="evidence" value="ECO:0007669"/>
    <property type="project" value="InterPro"/>
</dbReference>
<dbReference type="PROSITE" id="PS51272">
    <property type="entry name" value="SLH"/>
    <property type="match status" value="3"/>
</dbReference>
<dbReference type="Gene3D" id="3.60.21.10">
    <property type="match status" value="1"/>
</dbReference>
<dbReference type="InterPro" id="IPR004843">
    <property type="entry name" value="Calcineurin-like_PHP"/>
</dbReference>
<evidence type="ECO:0000259" key="3">
    <source>
        <dbReference type="PROSITE" id="PS51272"/>
    </source>
</evidence>
<feature type="signal peptide" evidence="2">
    <location>
        <begin position="1"/>
        <end position="29"/>
    </location>
</feature>
<comment type="caution">
    <text evidence="4">The sequence shown here is derived from an EMBL/GenBank/DDBJ whole genome shotgun (WGS) entry which is preliminary data.</text>
</comment>
<dbReference type="Proteomes" id="UP000247150">
    <property type="component" value="Unassembled WGS sequence"/>
</dbReference>
<reference evidence="4 5" key="1">
    <citation type="submission" date="2018-05" db="EMBL/GenBank/DDBJ databases">
        <title>Freshwater and sediment microbial communities from various areas in North America, analyzing microbe dynamics in response to fracking.</title>
        <authorList>
            <person name="Lamendella R."/>
        </authorList>
    </citation>
    <scope>NUCLEOTIDE SEQUENCE [LARGE SCALE GENOMIC DNA]</scope>
    <source>
        <strain evidence="4 5">15_TX</strain>
    </source>
</reference>
<dbReference type="InterPro" id="IPR006146">
    <property type="entry name" value="5'-Nucleotdase_CS"/>
</dbReference>
<organism evidence="4 5">
    <name type="scientific">Cytobacillus oceanisediminis</name>
    <dbReference type="NCBI Taxonomy" id="665099"/>
    <lineage>
        <taxon>Bacteria</taxon>
        <taxon>Bacillati</taxon>
        <taxon>Bacillota</taxon>
        <taxon>Bacilli</taxon>
        <taxon>Bacillales</taxon>
        <taxon>Bacillaceae</taxon>
        <taxon>Cytobacillus</taxon>
    </lineage>
</organism>
<dbReference type="PROSITE" id="PS00785">
    <property type="entry name" value="5_NUCLEOTIDASE_1"/>
    <property type="match status" value="1"/>
</dbReference>
<dbReference type="CDD" id="cd00845">
    <property type="entry name" value="MPP_UshA_N_like"/>
    <property type="match status" value="1"/>
</dbReference>
<evidence type="ECO:0000256" key="2">
    <source>
        <dbReference type="RuleBase" id="RU362119"/>
    </source>
</evidence>
<feature type="domain" description="SLH" evidence="3">
    <location>
        <begin position="574"/>
        <end position="633"/>
    </location>
</feature>
<dbReference type="PRINTS" id="PR01607">
    <property type="entry name" value="APYRASEFAMLY"/>
</dbReference>
<dbReference type="RefSeq" id="WP_110064491.1">
    <property type="nucleotide sequence ID" value="NZ_QGTW01000004.1"/>
</dbReference>
<dbReference type="GO" id="GO:0009166">
    <property type="term" value="P:nucleotide catabolic process"/>
    <property type="evidence" value="ECO:0007669"/>
    <property type="project" value="InterPro"/>
</dbReference>
<dbReference type="GO" id="GO:0046872">
    <property type="term" value="F:metal ion binding"/>
    <property type="evidence" value="ECO:0007669"/>
    <property type="project" value="InterPro"/>
</dbReference>
<dbReference type="EMBL" id="QGTW01000004">
    <property type="protein sequence ID" value="PWW29423.1"/>
    <property type="molecule type" value="Genomic_DNA"/>
</dbReference>
<dbReference type="PANTHER" id="PTHR11575:SF24">
    <property type="entry name" value="5'-NUCLEOTIDASE"/>
    <property type="match status" value="1"/>
</dbReference>
<dbReference type="Pfam" id="PF00149">
    <property type="entry name" value="Metallophos"/>
    <property type="match status" value="1"/>
</dbReference>
<feature type="domain" description="SLH" evidence="3">
    <location>
        <begin position="510"/>
        <end position="573"/>
    </location>
</feature>
<dbReference type="InterPro" id="IPR001119">
    <property type="entry name" value="SLH_dom"/>
</dbReference>
<gene>
    <name evidence="4" type="ORF">DFO73_10454</name>
</gene>
<dbReference type="InterPro" id="IPR036907">
    <property type="entry name" value="5'-Nucleotdase_C_sf"/>
</dbReference>
<evidence type="ECO:0000313" key="5">
    <source>
        <dbReference type="Proteomes" id="UP000247150"/>
    </source>
</evidence>
<dbReference type="GO" id="GO:0000166">
    <property type="term" value="F:nucleotide binding"/>
    <property type="evidence" value="ECO:0007669"/>
    <property type="project" value="UniProtKB-KW"/>
</dbReference>
<dbReference type="InterPro" id="IPR006179">
    <property type="entry name" value="5_nucleotidase/apyrase"/>
</dbReference>
<evidence type="ECO:0000313" key="4">
    <source>
        <dbReference type="EMBL" id="PWW29423.1"/>
    </source>
</evidence>